<organism evidence="2 3">
    <name type="scientific">Pseudorhizobium pelagicum</name>
    <dbReference type="NCBI Taxonomy" id="1509405"/>
    <lineage>
        <taxon>Bacteria</taxon>
        <taxon>Pseudomonadati</taxon>
        <taxon>Pseudomonadota</taxon>
        <taxon>Alphaproteobacteria</taxon>
        <taxon>Hyphomicrobiales</taxon>
        <taxon>Rhizobiaceae</taxon>
        <taxon>Rhizobium/Agrobacterium group</taxon>
        <taxon>Pseudorhizobium</taxon>
    </lineage>
</organism>
<proteinExistence type="predicted"/>
<evidence type="ECO:0000313" key="3">
    <source>
        <dbReference type="Proteomes" id="UP000052167"/>
    </source>
</evidence>
<dbReference type="GO" id="GO:0007165">
    <property type="term" value="P:signal transduction"/>
    <property type="evidence" value="ECO:0007669"/>
    <property type="project" value="InterPro"/>
</dbReference>
<evidence type="ECO:0000259" key="1">
    <source>
        <dbReference type="PROSITE" id="PS50851"/>
    </source>
</evidence>
<dbReference type="SMART" id="SM00260">
    <property type="entry name" value="CheW"/>
    <property type="match status" value="1"/>
</dbReference>
<dbReference type="InterPro" id="IPR039315">
    <property type="entry name" value="CheW"/>
</dbReference>
<name>A0A922NXB7_9HYPH</name>
<dbReference type="Gene3D" id="2.40.50.180">
    <property type="entry name" value="CheA-289, Domain 4"/>
    <property type="match status" value="1"/>
</dbReference>
<dbReference type="PANTHER" id="PTHR22617:SF23">
    <property type="entry name" value="CHEMOTAXIS PROTEIN CHEW"/>
    <property type="match status" value="1"/>
</dbReference>
<evidence type="ECO:0000313" key="2">
    <source>
        <dbReference type="EMBL" id="KEQ03486.1"/>
    </source>
</evidence>
<gene>
    <name evidence="2" type="ORF">GV68_16970</name>
</gene>
<dbReference type="PROSITE" id="PS50851">
    <property type="entry name" value="CHEW"/>
    <property type="match status" value="1"/>
</dbReference>
<dbReference type="GO" id="GO:0006935">
    <property type="term" value="P:chemotaxis"/>
    <property type="evidence" value="ECO:0007669"/>
    <property type="project" value="InterPro"/>
</dbReference>
<keyword evidence="3" id="KW-1185">Reference proteome</keyword>
<dbReference type="InterPro" id="IPR036061">
    <property type="entry name" value="CheW-like_dom_sf"/>
</dbReference>
<protein>
    <submittedName>
        <fullName evidence="2">Chemotaxis protein CheW</fullName>
    </submittedName>
</protein>
<dbReference type="GO" id="GO:0005829">
    <property type="term" value="C:cytosol"/>
    <property type="evidence" value="ECO:0007669"/>
    <property type="project" value="TreeGrafter"/>
</dbReference>
<dbReference type="Proteomes" id="UP000052167">
    <property type="component" value="Unassembled WGS sequence"/>
</dbReference>
<dbReference type="CDD" id="cd00732">
    <property type="entry name" value="CheW"/>
    <property type="match status" value="1"/>
</dbReference>
<dbReference type="RefSeq" id="WP_037167170.1">
    <property type="nucleotide sequence ID" value="NZ_CAJXID010000012.1"/>
</dbReference>
<dbReference type="Gene3D" id="2.30.30.40">
    <property type="entry name" value="SH3 Domains"/>
    <property type="match status" value="1"/>
</dbReference>
<comment type="caution">
    <text evidence="2">The sequence shown here is derived from an EMBL/GenBank/DDBJ whole genome shotgun (WGS) entry which is preliminary data.</text>
</comment>
<dbReference type="Pfam" id="PF01584">
    <property type="entry name" value="CheW"/>
    <property type="match status" value="1"/>
</dbReference>
<sequence>MLAMQKTGSNNLDIIAFRLRGQEFCVETTKVREIRGWVACTPIPKAPKDVLGVINLRGEVVPIVDLAGRLGMSPSAETERSAIIVAEVGPTIVGLLVDNVSDILTVSEDSVQPIPQMATQIATRYAEGMIAHEAGMICLLNLARLLEQGGHEATELHDAAEAT</sequence>
<dbReference type="SUPFAM" id="SSF50341">
    <property type="entry name" value="CheW-like"/>
    <property type="match status" value="1"/>
</dbReference>
<dbReference type="InterPro" id="IPR002545">
    <property type="entry name" value="CheW-lke_dom"/>
</dbReference>
<dbReference type="EMBL" id="JOKJ01000033">
    <property type="protein sequence ID" value="KEQ03486.1"/>
    <property type="molecule type" value="Genomic_DNA"/>
</dbReference>
<dbReference type="PANTHER" id="PTHR22617">
    <property type="entry name" value="CHEMOTAXIS SENSOR HISTIDINE KINASE-RELATED"/>
    <property type="match status" value="1"/>
</dbReference>
<dbReference type="AlphaFoldDB" id="A0A922NXB7"/>
<reference evidence="2 3" key="1">
    <citation type="submission" date="2014-06" db="EMBL/GenBank/DDBJ databases">
        <title>Rhizobium pelagicum/R2-400B4.</title>
        <authorList>
            <person name="Kimes N.E."/>
            <person name="Lopez-Perez M."/>
        </authorList>
    </citation>
    <scope>NUCLEOTIDE SEQUENCE [LARGE SCALE GENOMIC DNA]</scope>
    <source>
        <strain evidence="2 3">R2-400B4</strain>
    </source>
</reference>
<accession>A0A922NXB7</accession>
<feature type="domain" description="CheW-like" evidence="1">
    <location>
        <begin position="11"/>
        <end position="151"/>
    </location>
</feature>
<dbReference type="OrthoDB" id="9794382at2"/>